<feature type="region of interest" description="Disordered" evidence="1">
    <location>
        <begin position="112"/>
        <end position="143"/>
    </location>
</feature>
<keyword evidence="2" id="KW-1133">Transmembrane helix</keyword>
<protein>
    <submittedName>
        <fullName evidence="3">Uncharacterized protein</fullName>
    </submittedName>
</protein>
<gene>
    <name evidence="3" type="ORF">BD289DRAFT_238691</name>
</gene>
<feature type="compositionally biased region" description="Low complexity" evidence="1">
    <location>
        <begin position="121"/>
        <end position="138"/>
    </location>
</feature>
<dbReference type="EMBL" id="KZ678377">
    <property type="protein sequence ID" value="PSS02445.1"/>
    <property type="molecule type" value="Genomic_DNA"/>
</dbReference>
<organism evidence="3 4">
    <name type="scientific">Coniella lustricola</name>
    <dbReference type="NCBI Taxonomy" id="2025994"/>
    <lineage>
        <taxon>Eukaryota</taxon>
        <taxon>Fungi</taxon>
        <taxon>Dikarya</taxon>
        <taxon>Ascomycota</taxon>
        <taxon>Pezizomycotina</taxon>
        <taxon>Sordariomycetes</taxon>
        <taxon>Sordariomycetidae</taxon>
        <taxon>Diaporthales</taxon>
        <taxon>Schizoparmaceae</taxon>
        <taxon>Coniella</taxon>
    </lineage>
</organism>
<keyword evidence="2" id="KW-0812">Transmembrane</keyword>
<evidence type="ECO:0000256" key="1">
    <source>
        <dbReference type="SAM" id="MobiDB-lite"/>
    </source>
</evidence>
<name>A0A2T3ALE1_9PEZI</name>
<feature type="transmembrane region" description="Helical" evidence="2">
    <location>
        <begin position="6"/>
        <end position="23"/>
    </location>
</feature>
<keyword evidence="4" id="KW-1185">Reference proteome</keyword>
<evidence type="ECO:0000313" key="3">
    <source>
        <dbReference type="EMBL" id="PSS02445.1"/>
    </source>
</evidence>
<dbReference type="AlphaFoldDB" id="A0A2T3ALE1"/>
<feature type="transmembrane region" description="Helical" evidence="2">
    <location>
        <begin position="78"/>
        <end position="109"/>
    </location>
</feature>
<dbReference type="Proteomes" id="UP000241462">
    <property type="component" value="Unassembled WGS sequence"/>
</dbReference>
<evidence type="ECO:0000256" key="2">
    <source>
        <dbReference type="SAM" id="Phobius"/>
    </source>
</evidence>
<evidence type="ECO:0000313" key="4">
    <source>
        <dbReference type="Proteomes" id="UP000241462"/>
    </source>
</evidence>
<sequence>MAWFEVAVASFVLAFRTMTWALFSTAHAVVYILRLVAWPFGALANAIFFIISPLTYTIRYLLSPFYIIARNFPRLQPLYIYFGSAAFAGIAVGIILNLTAYTAFSILSLHGPDKKQPQRPSPASTSARPPSSTSSAAAGGAGSTSKYPGLSLFTGGNNADSYQSSHYKSASAAAAAAAATEEEQREFDALLAGIGSSPESDYLDAALYGVQGSGWRVSPNTKRARRSASGLGGNRLTSARFSTILEEDDDSF</sequence>
<reference evidence="3 4" key="1">
    <citation type="journal article" date="2018" name="Mycol. Prog.">
        <title>Coniella lustricola, a new species from submerged detritus.</title>
        <authorList>
            <person name="Raudabaugh D.B."/>
            <person name="Iturriaga T."/>
            <person name="Carver A."/>
            <person name="Mondo S."/>
            <person name="Pangilinan J."/>
            <person name="Lipzen A."/>
            <person name="He G."/>
            <person name="Amirebrahimi M."/>
            <person name="Grigoriev I.V."/>
            <person name="Miller A.N."/>
        </authorList>
    </citation>
    <scope>NUCLEOTIDE SEQUENCE [LARGE SCALE GENOMIC DNA]</scope>
    <source>
        <strain evidence="3 4">B22-T-1</strain>
    </source>
</reference>
<accession>A0A2T3ALE1</accession>
<proteinExistence type="predicted"/>
<feature type="transmembrane region" description="Helical" evidence="2">
    <location>
        <begin position="35"/>
        <end position="58"/>
    </location>
</feature>
<dbReference type="InParanoid" id="A0A2T3ALE1"/>
<keyword evidence="2" id="KW-0472">Membrane</keyword>
<dbReference type="OrthoDB" id="4502894at2759"/>